<comment type="caution">
    <text evidence="1">The sequence shown here is derived from an EMBL/GenBank/DDBJ whole genome shotgun (WGS) entry which is preliminary data.</text>
</comment>
<evidence type="ECO:0000313" key="2">
    <source>
        <dbReference type="Proteomes" id="UP001259659"/>
    </source>
</evidence>
<organism evidence="1 2">
    <name type="scientific">Haloarcula saliterrae</name>
    <dbReference type="NCBI Taxonomy" id="2950534"/>
    <lineage>
        <taxon>Archaea</taxon>
        <taxon>Methanobacteriati</taxon>
        <taxon>Methanobacteriota</taxon>
        <taxon>Stenosarchaea group</taxon>
        <taxon>Halobacteria</taxon>
        <taxon>Halobacteriales</taxon>
        <taxon>Haloarculaceae</taxon>
        <taxon>Haloarcula</taxon>
    </lineage>
</organism>
<sequence length="102" mass="11130">MQAISRTGLNSSGTTATLAHDLGDDIESATLGTDAEGYDHHYWLGADCVVVYDSEGVDHVEHLDGRVLDDWVSYVAQERGWDTIGQLADLLVEADRRRKGGL</sequence>
<keyword evidence="2" id="KW-1185">Reference proteome</keyword>
<proteinExistence type="predicted"/>
<gene>
    <name evidence="1" type="ORF">NDI56_03885</name>
</gene>
<name>A0ABU2F8K0_9EURY</name>
<protein>
    <submittedName>
        <fullName evidence="1">Uncharacterized protein</fullName>
    </submittedName>
</protein>
<dbReference type="RefSeq" id="WP_310918115.1">
    <property type="nucleotide sequence ID" value="NZ_JAMQON010000001.1"/>
</dbReference>
<dbReference type="Proteomes" id="UP001259659">
    <property type="component" value="Unassembled WGS sequence"/>
</dbReference>
<evidence type="ECO:0000313" key="1">
    <source>
        <dbReference type="EMBL" id="MDS0258551.1"/>
    </source>
</evidence>
<dbReference type="EMBL" id="JAMQON010000001">
    <property type="protein sequence ID" value="MDS0258551.1"/>
    <property type="molecule type" value="Genomic_DNA"/>
</dbReference>
<accession>A0ABU2F8K0</accession>
<reference evidence="1 2" key="1">
    <citation type="submission" date="2022-06" db="EMBL/GenBank/DDBJ databases">
        <title>Haloarcula sp. a new haloarchaeum isolate from saline soil.</title>
        <authorList>
            <person name="Strakova D."/>
            <person name="Galisteo C."/>
            <person name="Sanchez-Porro C."/>
            <person name="Ventosa A."/>
        </authorList>
    </citation>
    <scope>NUCLEOTIDE SEQUENCE [LARGE SCALE GENOMIC DNA]</scope>
    <source>
        <strain evidence="1 2">S1CR25-12</strain>
    </source>
</reference>